<protein>
    <submittedName>
        <fullName evidence="2">Uncharacterized protein</fullName>
    </submittedName>
</protein>
<evidence type="ECO:0000313" key="3">
    <source>
        <dbReference type="Proteomes" id="UP000315369"/>
    </source>
</evidence>
<feature type="compositionally biased region" description="Polar residues" evidence="1">
    <location>
        <begin position="11"/>
        <end position="22"/>
    </location>
</feature>
<reference evidence="2 3" key="1">
    <citation type="submission" date="2019-06" db="EMBL/GenBank/DDBJ databases">
        <authorList>
            <person name="Livingstone P."/>
            <person name="Whitworth D."/>
        </authorList>
    </citation>
    <scope>NUCLEOTIDE SEQUENCE [LARGE SCALE GENOMIC DNA]</scope>
    <source>
        <strain evidence="2 3">AM401</strain>
    </source>
</reference>
<dbReference type="Proteomes" id="UP000315369">
    <property type="component" value="Unassembled WGS sequence"/>
</dbReference>
<gene>
    <name evidence="2" type="ORF">FJV41_30855</name>
</gene>
<feature type="compositionally biased region" description="Basic residues" evidence="1">
    <location>
        <begin position="154"/>
        <end position="163"/>
    </location>
</feature>
<accession>A0A540WT39</accession>
<evidence type="ECO:0000256" key="1">
    <source>
        <dbReference type="SAM" id="MobiDB-lite"/>
    </source>
</evidence>
<evidence type="ECO:0000313" key="2">
    <source>
        <dbReference type="EMBL" id="TQF12087.1"/>
    </source>
</evidence>
<sequence length="163" mass="18022">MSDPPAKSWGVSHSNQNSSSTRVLEQRNLLGGMDLKPVLGRGGRRRARSFHVATEKRVGFAAALALVVAHGREKAKEIGVTSLKQCPRCDHVGPTEQDFGYRIMRGERRPQSWCRGCRGLHLETEASESTQTTSISHGEEGWLFPPETTTSTRPPRRGKRSST</sequence>
<name>A0A540WT39_9BACT</name>
<dbReference type="AlphaFoldDB" id="A0A540WT39"/>
<comment type="caution">
    <text evidence="2">The sequence shown here is derived from an EMBL/GenBank/DDBJ whole genome shotgun (WGS) entry which is preliminary data.</text>
</comment>
<feature type="compositionally biased region" description="Low complexity" evidence="1">
    <location>
        <begin position="127"/>
        <end position="136"/>
    </location>
</feature>
<feature type="region of interest" description="Disordered" evidence="1">
    <location>
        <begin position="1"/>
        <end position="22"/>
    </location>
</feature>
<proteinExistence type="predicted"/>
<dbReference type="OrthoDB" id="5510017at2"/>
<organism evidence="2 3">
    <name type="scientific">Myxococcus llanfairpwllgwyngyllgogerychwyrndrobwllllantysiliogogogochensis</name>
    <dbReference type="NCBI Taxonomy" id="2590453"/>
    <lineage>
        <taxon>Bacteria</taxon>
        <taxon>Pseudomonadati</taxon>
        <taxon>Myxococcota</taxon>
        <taxon>Myxococcia</taxon>
        <taxon>Myxococcales</taxon>
        <taxon>Cystobacterineae</taxon>
        <taxon>Myxococcaceae</taxon>
        <taxon>Myxococcus</taxon>
    </lineage>
</organism>
<keyword evidence="3" id="KW-1185">Reference proteome</keyword>
<feature type="region of interest" description="Disordered" evidence="1">
    <location>
        <begin position="125"/>
        <end position="163"/>
    </location>
</feature>
<dbReference type="EMBL" id="VIFM01000155">
    <property type="protein sequence ID" value="TQF12087.1"/>
    <property type="molecule type" value="Genomic_DNA"/>
</dbReference>